<feature type="compositionally biased region" description="Low complexity" evidence="1">
    <location>
        <begin position="35"/>
        <end position="44"/>
    </location>
</feature>
<accession>A0A8S5PXC0</accession>
<evidence type="ECO:0000256" key="1">
    <source>
        <dbReference type="SAM" id="MobiDB-lite"/>
    </source>
</evidence>
<reference evidence="2" key="1">
    <citation type="journal article" date="2021" name="Proc. Natl. Acad. Sci. U.S.A.">
        <title>A Catalog of Tens of Thousands of Viruses from Human Metagenomes Reveals Hidden Associations with Chronic Diseases.</title>
        <authorList>
            <person name="Tisza M.J."/>
            <person name="Buck C.B."/>
        </authorList>
    </citation>
    <scope>NUCLEOTIDE SEQUENCE</scope>
    <source>
        <strain evidence="2">CtFbF42</strain>
    </source>
</reference>
<feature type="compositionally biased region" description="Low complexity" evidence="1">
    <location>
        <begin position="72"/>
        <end position="88"/>
    </location>
</feature>
<feature type="compositionally biased region" description="Polar residues" evidence="1">
    <location>
        <begin position="1"/>
        <end position="27"/>
    </location>
</feature>
<dbReference type="EMBL" id="BK015529">
    <property type="protein sequence ID" value="DAE11241.1"/>
    <property type="molecule type" value="Genomic_DNA"/>
</dbReference>
<evidence type="ECO:0000313" key="2">
    <source>
        <dbReference type="EMBL" id="DAE11241.1"/>
    </source>
</evidence>
<feature type="region of interest" description="Disordered" evidence="1">
    <location>
        <begin position="1"/>
        <end position="95"/>
    </location>
</feature>
<name>A0A8S5PXC0_9CAUD</name>
<sequence>MTNGEQTVDTVTENTPSPASAEPSTLDSVEDIVSALDGYDNAAGGNAGDETEPKSGEQPDDAGQDGKDEGQEQPAAPAEPAEVPMPEGFNADTWGKLAPDARSAVHAMAETHAQAMAQERQTVLNERADRDNQINAAATLLGQANQLIEAIVNAEYSGIDWQALSEQNPSEYIRLAREVQKRTDAVQALGARIRQTAQAVEAKRAQEYQQALSAEYQTVEPKIRALIGNGYDGKTYTAEVYQYMKDAGVPDKAINSLSKGYELELVTKAMLYDKMEKARAAAEKKVAEAPKVQAPSGVKDGTASVQKQAFARFYKNPNSTDALAAALAAMD</sequence>
<proteinExistence type="predicted"/>
<protein>
    <submittedName>
        <fullName evidence="2">Scaffolding protein</fullName>
    </submittedName>
</protein>
<organism evidence="2">
    <name type="scientific">Podoviridae sp. ctFbF42</name>
    <dbReference type="NCBI Taxonomy" id="2825233"/>
    <lineage>
        <taxon>Viruses</taxon>
        <taxon>Duplodnaviria</taxon>
        <taxon>Heunggongvirae</taxon>
        <taxon>Uroviricota</taxon>
        <taxon>Caudoviricetes</taxon>
    </lineage>
</organism>